<dbReference type="PROSITE" id="PS50966">
    <property type="entry name" value="ZF_SWIM"/>
    <property type="match status" value="1"/>
</dbReference>
<keyword evidence="5" id="KW-1185">Reference proteome</keyword>
<keyword evidence="1" id="KW-0479">Metal-binding</keyword>
<gene>
    <name evidence="4" type="ORF">HPB52_021093</name>
</gene>
<evidence type="ECO:0000313" key="4">
    <source>
        <dbReference type="EMBL" id="KAH7948386.1"/>
    </source>
</evidence>
<proteinExistence type="predicted"/>
<feature type="region of interest" description="Disordered" evidence="2">
    <location>
        <begin position="353"/>
        <end position="404"/>
    </location>
</feature>
<dbReference type="Proteomes" id="UP000821837">
    <property type="component" value="Chromosome 6"/>
</dbReference>
<keyword evidence="1" id="KW-0862">Zinc</keyword>
<evidence type="ECO:0000256" key="2">
    <source>
        <dbReference type="SAM" id="MobiDB-lite"/>
    </source>
</evidence>
<reference evidence="4" key="1">
    <citation type="journal article" date="2020" name="Cell">
        <title>Large-Scale Comparative Analyses of Tick Genomes Elucidate Their Genetic Diversity and Vector Capacities.</title>
        <authorList>
            <consortium name="Tick Genome and Microbiome Consortium (TIGMIC)"/>
            <person name="Jia N."/>
            <person name="Wang J."/>
            <person name="Shi W."/>
            <person name="Du L."/>
            <person name="Sun Y."/>
            <person name="Zhan W."/>
            <person name="Jiang J.F."/>
            <person name="Wang Q."/>
            <person name="Zhang B."/>
            <person name="Ji P."/>
            <person name="Bell-Sakyi L."/>
            <person name="Cui X.M."/>
            <person name="Yuan T.T."/>
            <person name="Jiang B.G."/>
            <person name="Yang W.F."/>
            <person name="Lam T.T."/>
            <person name="Chang Q.C."/>
            <person name="Ding S.J."/>
            <person name="Wang X.J."/>
            <person name="Zhu J.G."/>
            <person name="Ruan X.D."/>
            <person name="Zhao L."/>
            <person name="Wei J.T."/>
            <person name="Ye R.Z."/>
            <person name="Que T.C."/>
            <person name="Du C.H."/>
            <person name="Zhou Y.H."/>
            <person name="Cheng J.X."/>
            <person name="Dai P.F."/>
            <person name="Guo W.B."/>
            <person name="Han X.H."/>
            <person name="Huang E.J."/>
            <person name="Li L.F."/>
            <person name="Wei W."/>
            <person name="Gao Y.C."/>
            <person name="Liu J.Z."/>
            <person name="Shao H.Z."/>
            <person name="Wang X."/>
            <person name="Wang C.C."/>
            <person name="Yang T.C."/>
            <person name="Huo Q.B."/>
            <person name="Li W."/>
            <person name="Chen H.Y."/>
            <person name="Chen S.E."/>
            <person name="Zhou L.G."/>
            <person name="Ni X.B."/>
            <person name="Tian J.H."/>
            <person name="Sheng Y."/>
            <person name="Liu T."/>
            <person name="Pan Y.S."/>
            <person name="Xia L.Y."/>
            <person name="Li J."/>
            <person name="Zhao F."/>
            <person name="Cao W.C."/>
        </authorList>
    </citation>
    <scope>NUCLEOTIDE SEQUENCE</scope>
    <source>
        <strain evidence="4">Rsan-2018</strain>
    </source>
</reference>
<organism evidence="4 5">
    <name type="scientific">Rhipicephalus sanguineus</name>
    <name type="common">Brown dog tick</name>
    <name type="synonym">Ixodes sanguineus</name>
    <dbReference type="NCBI Taxonomy" id="34632"/>
    <lineage>
        <taxon>Eukaryota</taxon>
        <taxon>Metazoa</taxon>
        <taxon>Ecdysozoa</taxon>
        <taxon>Arthropoda</taxon>
        <taxon>Chelicerata</taxon>
        <taxon>Arachnida</taxon>
        <taxon>Acari</taxon>
        <taxon>Parasitiformes</taxon>
        <taxon>Ixodida</taxon>
        <taxon>Ixodoidea</taxon>
        <taxon>Ixodidae</taxon>
        <taxon>Rhipicephalinae</taxon>
        <taxon>Rhipicephalus</taxon>
        <taxon>Rhipicephalus</taxon>
    </lineage>
</organism>
<dbReference type="EMBL" id="JABSTV010001252">
    <property type="protein sequence ID" value="KAH7948386.1"/>
    <property type="molecule type" value="Genomic_DNA"/>
</dbReference>
<reference evidence="4" key="2">
    <citation type="submission" date="2021-09" db="EMBL/GenBank/DDBJ databases">
        <authorList>
            <person name="Jia N."/>
            <person name="Wang J."/>
            <person name="Shi W."/>
            <person name="Du L."/>
            <person name="Sun Y."/>
            <person name="Zhan W."/>
            <person name="Jiang J."/>
            <person name="Wang Q."/>
            <person name="Zhang B."/>
            <person name="Ji P."/>
            <person name="Sakyi L.B."/>
            <person name="Cui X."/>
            <person name="Yuan T."/>
            <person name="Jiang B."/>
            <person name="Yang W."/>
            <person name="Lam T.T.-Y."/>
            <person name="Chang Q."/>
            <person name="Ding S."/>
            <person name="Wang X."/>
            <person name="Zhu J."/>
            <person name="Ruan X."/>
            <person name="Zhao L."/>
            <person name="Wei J."/>
            <person name="Que T."/>
            <person name="Du C."/>
            <person name="Cheng J."/>
            <person name="Dai P."/>
            <person name="Han X."/>
            <person name="Huang E."/>
            <person name="Gao Y."/>
            <person name="Liu J."/>
            <person name="Shao H."/>
            <person name="Ye R."/>
            <person name="Li L."/>
            <person name="Wei W."/>
            <person name="Wang X."/>
            <person name="Wang C."/>
            <person name="Huo Q."/>
            <person name="Li W."/>
            <person name="Guo W."/>
            <person name="Chen H."/>
            <person name="Chen S."/>
            <person name="Zhou L."/>
            <person name="Zhou L."/>
            <person name="Ni X."/>
            <person name="Tian J."/>
            <person name="Zhou Y."/>
            <person name="Sheng Y."/>
            <person name="Liu T."/>
            <person name="Pan Y."/>
            <person name="Xia L."/>
            <person name="Li J."/>
            <person name="Zhao F."/>
            <person name="Cao W."/>
        </authorList>
    </citation>
    <scope>NUCLEOTIDE SEQUENCE</scope>
    <source>
        <strain evidence="4">Rsan-2018</strain>
        <tissue evidence="4">Larvae</tissue>
    </source>
</reference>
<evidence type="ECO:0000256" key="1">
    <source>
        <dbReference type="PROSITE-ProRule" id="PRU00325"/>
    </source>
</evidence>
<dbReference type="AlphaFoldDB" id="A0A9D4PQI3"/>
<protein>
    <recommendedName>
        <fullName evidence="3">SWIM-type domain-containing protein</fullName>
    </recommendedName>
</protein>
<feature type="compositionally biased region" description="Basic residues" evidence="2">
    <location>
        <begin position="353"/>
        <end position="363"/>
    </location>
</feature>
<keyword evidence="1" id="KW-0863">Zinc-finger</keyword>
<accession>A0A9D4PQI3</accession>
<evidence type="ECO:0000259" key="3">
    <source>
        <dbReference type="PROSITE" id="PS50966"/>
    </source>
</evidence>
<evidence type="ECO:0000313" key="5">
    <source>
        <dbReference type="Proteomes" id="UP000821837"/>
    </source>
</evidence>
<dbReference type="VEuPathDB" id="VectorBase:RSAN_034548"/>
<dbReference type="InterPro" id="IPR007527">
    <property type="entry name" value="Znf_SWIM"/>
</dbReference>
<feature type="domain" description="SWIM-type" evidence="3">
    <location>
        <begin position="157"/>
        <end position="188"/>
    </location>
</feature>
<name>A0A9D4PQI3_RHISA</name>
<dbReference type="GO" id="GO:0008270">
    <property type="term" value="F:zinc ion binding"/>
    <property type="evidence" value="ECO:0007669"/>
    <property type="project" value="UniProtKB-KW"/>
</dbReference>
<feature type="compositionally biased region" description="Basic residues" evidence="2">
    <location>
        <begin position="377"/>
        <end position="386"/>
    </location>
</feature>
<sequence length="404" mass="45124">MLRRIKERKPIMYADSPEKLEEAIKNLQESCHTAYLARVEAFLEQKEQWVLLYRTKLRTRGHNTNNFAEASIRILKDIVLSRTKAFNAVALVESIAEVWELYFKNRILKHANSRVPAHQLLYDSLLKKTPEGSEASVTSLGENCFSVASFQKNGEMYEVCGDIGTCTCPAGCTGAFCKHQALVHKIFGGIFPNCPALAIQDRHELGKLALGDACPSIEFFANSRDTINFHGEQDDPVTEDEMPAATLPQDEERPGSQPVLATEPCASTSGLEQQDIEDADNNLEALFEQLRQIHAEEKGNAAYRRHLLSGTKRLRRLQEQKRGVGAMMAMDAALGLELRRGRYIKVQPTAISRRRPGLTRGSKRVAAGRPPSGPSPKRAKKRRHSLQHSVSQNIPHAKLHGYGH</sequence>
<dbReference type="PANTHER" id="PTHR35385">
    <property type="entry name" value="PROTEIN B, PUTATIVE-RELATED-RELATED"/>
    <property type="match status" value="1"/>
</dbReference>
<comment type="caution">
    <text evidence="4">The sequence shown here is derived from an EMBL/GenBank/DDBJ whole genome shotgun (WGS) entry which is preliminary data.</text>
</comment>
<dbReference type="PANTHER" id="PTHR35385:SF2">
    <property type="entry name" value="PROTEIN B, PUTATIVE-RELATED"/>
    <property type="match status" value="1"/>
</dbReference>